<keyword evidence="5" id="KW-0560">Oxidoreductase</keyword>
<name>A0AAN8ZVE6_HALRR</name>
<keyword evidence="9" id="KW-1185">Reference proteome</keyword>
<proteinExistence type="predicted"/>
<gene>
    <name evidence="8" type="ORF">SK128_003381</name>
</gene>
<evidence type="ECO:0000259" key="7">
    <source>
        <dbReference type="Pfam" id="PF01494"/>
    </source>
</evidence>
<evidence type="ECO:0000256" key="1">
    <source>
        <dbReference type="ARBA" id="ARBA00001974"/>
    </source>
</evidence>
<dbReference type="PRINTS" id="PR00420">
    <property type="entry name" value="RNGMNOXGNASE"/>
</dbReference>
<comment type="caution">
    <text evidence="8">The sequence shown here is derived from an EMBL/GenBank/DDBJ whole genome shotgun (WGS) entry which is preliminary data.</text>
</comment>
<dbReference type="AlphaFoldDB" id="A0AAN8ZVE6"/>
<dbReference type="Gene3D" id="3.50.50.60">
    <property type="entry name" value="FAD/NAD(P)-binding domain"/>
    <property type="match status" value="1"/>
</dbReference>
<dbReference type="EMBL" id="JAXCGZ010020926">
    <property type="protein sequence ID" value="KAK7063146.1"/>
    <property type="molecule type" value="Genomic_DNA"/>
</dbReference>
<reference evidence="8 9" key="1">
    <citation type="submission" date="2023-11" db="EMBL/GenBank/DDBJ databases">
        <title>Halocaridina rubra genome assembly.</title>
        <authorList>
            <person name="Smith C."/>
        </authorList>
    </citation>
    <scope>NUCLEOTIDE SEQUENCE [LARGE SCALE GENOMIC DNA]</scope>
    <source>
        <strain evidence="8">EP-1</strain>
        <tissue evidence="8">Whole</tissue>
    </source>
</reference>
<dbReference type="Proteomes" id="UP001381693">
    <property type="component" value="Unassembled WGS sequence"/>
</dbReference>
<evidence type="ECO:0000313" key="8">
    <source>
        <dbReference type="EMBL" id="KAK7063146.1"/>
    </source>
</evidence>
<protein>
    <recommendedName>
        <fullName evidence="7">FAD-binding domain-containing protein</fullName>
    </recommendedName>
</protein>
<dbReference type="Pfam" id="PF01494">
    <property type="entry name" value="FAD_binding_3"/>
    <property type="match status" value="1"/>
</dbReference>
<keyword evidence="6" id="KW-0503">Monooxygenase</keyword>
<dbReference type="PANTHER" id="PTHR46028:SF2">
    <property type="entry name" value="KYNURENINE 3-MONOOXYGENASE"/>
    <property type="match status" value="1"/>
</dbReference>
<dbReference type="InterPro" id="IPR036188">
    <property type="entry name" value="FAD/NAD-bd_sf"/>
</dbReference>
<accession>A0AAN8ZVE6</accession>
<dbReference type="GO" id="GO:0005741">
    <property type="term" value="C:mitochondrial outer membrane"/>
    <property type="evidence" value="ECO:0007669"/>
    <property type="project" value="TreeGrafter"/>
</dbReference>
<evidence type="ECO:0000256" key="6">
    <source>
        <dbReference type="ARBA" id="ARBA00023033"/>
    </source>
</evidence>
<dbReference type="GO" id="GO:0004502">
    <property type="term" value="F:kynurenine 3-monooxygenase activity"/>
    <property type="evidence" value="ECO:0007669"/>
    <property type="project" value="TreeGrafter"/>
</dbReference>
<evidence type="ECO:0000256" key="2">
    <source>
        <dbReference type="ARBA" id="ARBA00022630"/>
    </source>
</evidence>
<organism evidence="8 9">
    <name type="scientific">Halocaridina rubra</name>
    <name type="common">Hawaiian red shrimp</name>
    <dbReference type="NCBI Taxonomy" id="373956"/>
    <lineage>
        <taxon>Eukaryota</taxon>
        <taxon>Metazoa</taxon>
        <taxon>Ecdysozoa</taxon>
        <taxon>Arthropoda</taxon>
        <taxon>Crustacea</taxon>
        <taxon>Multicrustacea</taxon>
        <taxon>Malacostraca</taxon>
        <taxon>Eumalacostraca</taxon>
        <taxon>Eucarida</taxon>
        <taxon>Decapoda</taxon>
        <taxon>Pleocyemata</taxon>
        <taxon>Caridea</taxon>
        <taxon>Atyoidea</taxon>
        <taxon>Atyidae</taxon>
        <taxon>Halocaridina</taxon>
    </lineage>
</organism>
<keyword evidence="3" id="KW-0274">FAD</keyword>
<dbReference type="InterPro" id="IPR002938">
    <property type="entry name" value="FAD-bd"/>
</dbReference>
<sequence length="238" mass="26711">MATKNKNSNKKIAVVGAGLVGGLEACYLAKRGYEVHLYEYRGDIRAMEHVPGRSINLAMSIRGRTGLKAVGLEEKIIQEHGIPMRARMIHDLDGSTRAIPYNKDGKCIYSVGRRYVNEVLLSKAEEFPNVHIHFNHKLTGVDLDNANMTFLDTVSNEEVKASADLVIGCDGAYSNVRKQMLKRNWFNYSQQYIEHAYMELCIPPTPDGEILDCIMSQKHNADSSDAKKRKAIIVEVKL</sequence>
<evidence type="ECO:0000256" key="4">
    <source>
        <dbReference type="ARBA" id="ARBA00022857"/>
    </source>
</evidence>
<keyword evidence="4" id="KW-0521">NADP</keyword>
<dbReference type="GO" id="GO:0070189">
    <property type="term" value="P:kynurenine metabolic process"/>
    <property type="evidence" value="ECO:0007669"/>
    <property type="project" value="TreeGrafter"/>
</dbReference>
<dbReference type="SUPFAM" id="SSF51905">
    <property type="entry name" value="FAD/NAD(P)-binding domain"/>
    <property type="match status" value="1"/>
</dbReference>
<dbReference type="GO" id="GO:0071949">
    <property type="term" value="F:FAD binding"/>
    <property type="evidence" value="ECO:0007669"/>
    <property type="project" value="InterPro"/>
</dbReference>
<dbReference type="PANTHER" id="PTHR46028">
    <property type="entry name" value="KYNURENINE 3-MONOOXYGENASE"/>
    <property type="match status" value="1"/>
</dbReference>
<comment type="cofactor">
    <cofactor evidence="1">
        <name>FAD</name>
        <dbReference type="ChEBI" id="CHEBI:57692"/>
    </cofactor>
</comment>
<keyword evidence="2" id="KW-0285">Flavoprotein</keyword>
<evidence type="ECO:0000256" key="5">
    <source>
        <dbReference type="ARBA" id="ARBA00023002"/>
    </source>
</evidence>
<evidence type="ECO:0000256" key="3">
    <source>
        <dbReference type="ARBA" id="ARBA00022827"/>
    </source>
</evidence>
<evidence type="ECO:0000313" key="9">
    <source>
        <dbReference type="Proteomes" id="UP001381693"/>
    </source>
</evidence>
<feature type="domain" description="FAD-binding" evidence="7">
    <location>
        <begin position="11"/>
        <end position="180"/>
    </location>
</feature>